<accession>A0A9N9N255</accession>
<comment type="caution">
    <text evidence="1">The sequence shown here is derived from an EMBL/GenBank/DDBJ whole genome shotgun (WGS) entry which is preliminary data.</text>
</comment>
<sequence length="107" mass="12560">MEEVNYQRLVEYLTIREGILYRKNKKEPENPLREVQEKEVEIILEATHRNAIGEHLGEKTMIQKISKSYLIKLELTSSVHYQRPRRAESVASFIVDDIIGKHGCPRK</sequence>
<protein>
    <submittedName>
        <fullName evidence="1">20076_t:CDS:1</fullName>
    </submittedName>
</protein>
<dbReference type="EMBL" id="CAJVPY010008617">
    <property type="protein sequence ID" value="CAG8698406.1"/>
    <property type="molecule type" value="Genomic_DNA"/>
</dbReference>
<reference evidence="1" key="1">
    <citation type="submission" date="2021-06" db="EMBL/GenBank/DDBJ databases">
        <authorList>
            <person name="Kallberg Y."/>
            <person name="Tangrot J."/>
            <person name="Rosling A."/>
        </authorList>
    </citation>
    <scope>NUCLEOTIDE SEQUENCE</scope>
    <source>
        <strain evidence="1">MA453B</strain>
    </source>
</reference>
<gene>
    <name evidence="1" type="ORF">DERYTH_LOCUS12826</name>
</gene>
<dbReference type="AlphaFoldDB" id="A0A9N9N255"/>
<proteinExistence type="predicted"/>
<organism evidence="1 2">
    <name type="scientific">Dentiscutata erythropus</name>
    <dbReference type="NCBI Taxonomy" id="1348616"/>
    <lineage>
        <taxon>Eukaryota</taxon>
        <taxon>Fungi</taxon>
        <taxon>Fungi incertae sedis</taxon>
        <taxon>Mucoromycota</taxon>
        <taxon>Glomeromycotina</taxon>
        <taxon>Glomeromycetes</taxon>
        <taxon>Diversisporales</taxon>
        <taxon>Gigasporaceae</taxon>
        <taxon>Dentiscutata</taxon>
    </lineage>
</organism>
<evidence type="ECO:0000313" key="1">
    <source>
        <dbReference type="EMBL" id="CAG8698406.1"/>
    </source>
</evidence>
<name>A0A9N9N255_9GLOM</name>
<keyword evidence="2" id="KW-1185">Reference proteome</keyword>
<dbReference type="OrthoDB" id="2446657at2759"/>
<dbReference type="Proteomes" id="UP000789405">
    <property type="component" value="Unassembled WGS sequence"/>
</dbReference>
<evidence type="ECO:0000313" key="2">
    <source>
        <dbReference type="Proteomes" id="UP000789405"/>
    </source>
</evidence>